<dbReference type="OrthoDB" id="5981398at2759"/>
<sequence length="220" mass="24433">MDTDDSIVWTDSDEELEDSKDSEPADSENEQIDDDVDADTDEDERWIAYGVQRADPLCYKFDDLVRKGLIDKNGILYKYLTDVVEIFYDRCHQYDGDVVEFFNSIRHLGGRRTVNFIRGPMHIGQGKRGSAQPKETCKMNLGGPSETVCNKAQAGYTVKSGVIKPMSLAHLTLATNDVRHITPLISSNIVHVIYLAHLAATVTQSSPVLNMTHASKGALA</sequence>
<dbReference type="AlphaFoldDB" id="A0A7D9DP50"/>
<organism evidence="1 2">
    <name type="scientific">Paramuricea clavata</name>
    <name type="common">Red gorgonian</name>
    <name type="synonym">Violescent sea-whip</name>
    <dbReference type="NCBI Taxonomy" id="317549"/>
    <lineage>
        <taxon>Eukaryota</taxon>
        <taxon>Metazoa</taxon>
        <taxon>Cnidaria</taxon>
        <taxon>Anthozoa</taxon>
        <taxon>Octocorallia</taxon>
        <taxon>Malacalcyonacea</taxon>
        <taxon>Plexauridae</taxon>
        <taxon>Paramuricea</taxon>
    </lineage>
</organism>
<dbReference type="EMBL" id="CACRXK020001638">
    <property type="protein sequence ID" value="CAB3990305.1"/>
    <property type="molecule type" value="Genomic_DNA"/>
</dbReference>
<keyword evidence="2" id="KW-1185">Reference proteome</keyword>
<accession>A0A7D9DP50</accession>
<proteinExistence type="predicted"/>
<dbReference type="Proteomes" id="UP001152795">
    <property type="component" value="Unassembled WGS sequence"/>
</dbReference>
<protein>
    <submittedName>
        <fullName evidence="1">Uncharacterized protein</fullName>
    </submittedName>
</protein>
<name>A0A7D9DP50_PARCT</name>
<evidence type="ECO:0000313" key="2">
    <source>
        <dbReference type="Proteomes" id="UP001152795"/>
    </source>
</evidence>
<reference evidence="1" key="1">
    <citation type="submission" date="2020-04" db="EMBL/GenBank/DDBJ databases">
        <authorList>
            <person name="Alioto T."/>
            <person name="Alioto T."/>
            <person name="Gomez Garrido J."/>
        </authorList>
    </citation>
    <scope>NUCLEOTIDE SEQUENCE</scope>
    <source>
        <strain evidence="1">A484AB</strain>
    </source>
</reference>
<evidence type="ECO:0000313" key="1">
    <source>
        <dbReference type="EMBL" id="CAB3990305.1"/>
    </source>
</evidence>
<comment type="caution">
    <text evidence="1">The sequence shown here is derived from an EMBL/GenBank/DDBJ whole genome shotgun (WGS) entry which is preliminary data.</text>
</comment>
<gene>
    <name evidence="1" type="ORF">PACLA_8A063285</name>
</gene>